<protein>
    <submittedName>
        <fullName evidence="2">Uncharacterized protein</fullName>
    </submittedName>
</protein>
<evidence type="ECO:0000313" key="2">
    <source>
        <dbReference type="EMBL" id="UUI70554.1"/>
    </source>
</evidence>
<evidence type="ECO:0000313" key="3">
    <source>
        <dbReference type="Proteomes" id="UP001316384"/>
    </source>
</evidence>
<reference evidence="2 3" key="1">
    <citation type="submission" date="2022-07" db="EMBL/GenBank/DDBJ databases">
        <title>Novel species in genus cellulomonas.</title>
        <authorList>
            <person name="Ye L."/>
        </authorList>
    </citation>
    <scope>NUCLEOTIDE SEQUENCE [LARGE SCALE GENOMIC DNA]</scope>
    <source>
        <strain evidence="3">zg-B89</strain>
    </source>
</reference>
<name>A0ABY5KLB4_9CELL</name>
<dbReference type="RefSeq" id="WP_256769270.1">
    <property type="nucleotide sequence ID" value="NZ_CP101987.1"/>
</dbReference>
<sequence length="121" mass="12534">MAAAAAALPTAATARDVGPGVSTARGARMADRASVPATDRDAAGRSAAIEDAEAWCDHVSSYYLAFPSPWSARVVNCRSTDLSVAPVRADGSLGSCVLVPAQHSRHLGGDIIRWVTDIQLC</sequence>
<proteinExistence type="predicted"/>
<accession>A0ABY5KLB4</accession>
<organism evidence="2 3">
    <name type="scientific">Cellulomonas xiejunii</name>
    <dbReference type="NCBI Taxonomy" id="2968083"/>
    <lineage>
        <taxon>Bacteria</taxon>
        <taxon>Bacillati</taxon>
        <taxon>Actinomycetota</taxon>
        <taxon>Actinomycetes</taxon>
        <taxon>Micrococcales</taxon>
        <taxon>Cellulomonadaceae</taxon>
        <taxon>Cellulomonas</taxon>
    </lineage>
</organism>
<feature type="region of interest" description="Disordered" evidence="1">
    <location>
        <begin position="16"/>
        <end position="41"/>
    </location>
</feature>
<keyword evidence="3" id="KW-1185">Reference proteome</keyword>
<dbReference type="EMBL" id="CP101987">
    <property type="protein sequence ID" value="UUI70554.1"/>
    <property type="molecule type" value="Genomic_DNA"/>
</dbReference>
<dbReference type="Proteomes" id="UP001316384">
    <property type="component" value="Chromosome"/>
</dbReference>
<evidence type="ECO:0000256" key="1">
    <source>
        <dbReference type="SAM" id="MobiDB-lite"/>
    </source>
</evidence>
<gene>
    <name evidence="2" type="ORF">NP048_12150</name>
</gene>